<reference evidence="2" key="1">
    <citation type="journal article" date="2020" name="New Phytol.">
        <title>Comparative genomics reveals dynamic genome evolution in host specialist ectomycorrhizal fungi.</title>
        <authorList>
            <person name="Lofgren L.A."/>
            <person name="Nguyen N.H."/>
            <person name="Vilgalys R."/>
            <person name="Ruytinx J."/>
            <person name="Liao H.L."/>
            <person name="Branco S."/>
            <person name="Kuo A."/>
            <person name="LaButti K."/>
            <person name="Lipzen A."/>
            <person name="Andreopoulos W."/>
            <person name="Pangilinan J."/>
            <person name="Riley R."/>
            <person name="Hundley H."/>
            <person name="Na H."/>
            <person name="Barry K."/>
            <person name="Grigoriev I.V."/>
            <person name="Stajich J.E."/>
            <person name="Kennedy P.G."/>
        </authorList>
    </citation>
    <scope>NUCLEOTIDE SEQUENCE</scope>
    <source>
        <strain evidence="2">FC203</strain>
    </source>
</reference>
<feature type="region of interest" description="Disordered" evidence="1">
    <location>
        <begin position="1"/>
        <end position="93"/>
    </location>
</feature>
<accession>A0AAD4EP28</accession>
<evidence type="ECO:0000256" key="1">
    <source>
        <dbReference type="SAM" id="MobiDB-lite"/>
    </source>
</evidence>
<keyword evidence="3" id="KW-1185">Reference proteome</keyword>
<protein>
    <submittedName>
        <fullName evidence="2">Uncharacterized protein</fullName>
    </submittedName>
</protein>
<proteinExistence type="predicted"/>
<comment type="caution">
    <text evidence="2">The sequence shown here is derived from an EMBL/GenBank/DDBJ whole genome shotgun (WGS) entry which is preliminary data.</text>
</comment>
<gene>
    <name evidence="2" type="ORF">F5891DRAFT_1179800</name>
</gene>
<dbReference type="GeneID" id="64660130"/>
<dbReference type="RefSeq" id="XP_041233859.1">
    <property type="nucleotide sequence ID" value="XM_041365832.1"/>
</dbReference>
<dbReference type="EMBL" id="JABBWK010000001">
    <property type="protein sequence ID" value="KAG1908284.1"/>
    <property type="molecule type" value="Genomic_DNA"/>
</dbReference>
<feature type="region of interest" description="Disordered" evidence="1">
    <location>
        <begin position="137"/>
        <end position="159"/>
    </location>
</feature>
<feature type="compositionally biased region" description="Polar residues" evidence="1">
    <location>
        <begin position="18"/>
        <end position="48"/>
    </location>
</feature>
<dbReference type="Proteomes" id="UP001195769">
    <property type="component" value="Unassembled WGS sequence"/>
</dbReference>
<evidence type="ECO:0000313" key="2">
    <source>
        <dbReference type="EMBL" id="KAG1908284.1"/>
    </source>
</evidence>
<evidence type="ECO:0000313" key="3">
    <source>
        <dbReference type="Proteomes" id="UP001195769"/>
    </source>
</evidence>
<name>A0AAD4EP28_9AGAM</name>
<sequence>MPPKAQKQPRGPKGQFISKKSLTSLSDASSLNTSAESSPLDTPELTSNEIEDQPTDQENSEYESHEVRQQLEQTDEEDQELLVGAPDPEANTLPIFDDQSSKILSTIIQAQKPITPWPFPPATPTKTFLKPIIAKAAPQPPKMKKMSGNSNTPGWFHGKADENAQNFLREVVVETTIQ</sequence>
<organism evidence="2 3">
    <name type="scientific">Suillus fuscotomentosus</name>
    <dbReference type="NCBI Taxonomy" id="1912939"/>
    <lineage>
        <taxon>Eukaryota</taxon>
        <taxon>Fungi</taxon>
        <taxon>Dikarya</taxon>
        <taxon>Basidiomycota</taxon>
        <taxon>Agaricomycotina</taxon>
        <taxon>Agaricomycetes</taxon>
        <taxon>Agaricomycetidae</taxon>
        <taxon>Boletales</taxon>
        <taxon>Suillineae</taxon>
        <taxon>Suillaceae</taxon>
        <taxon>Suillus</taxon>
    </lineage>
</organism>
<feature type="compositionally biased region" description="Acidic residues" evidence="1">
    <location>
        <begin position="49"/>
        <end position="61"/>
    </location>
</feature>
<dbReference type="AlphaFoldDB" id="A0AAD4EP28"/>